<organism evidence="2">
    <name type="scientific">Dulem virus 32</name>
    <dbReference type="NCBI Taxonomy" id="3145750"/>
    <lineage>
        <taxon>Viruses</taxon>
        <taxon>Duplodnaviria</taxon>
        <taxon>Heunggongvirae</taxon>
        <taxon>Uroviricota</taxon>
        <taxon>Caudoviricetes</taxon>
    </lineage>
</organism>
<sequence length="34" mass="3548">MVLPGGLGVAPRHPPSSASRRQRPPGRAQTRCGP</sequence>
<evidence type="ECO:0000313" key="2">
    <source>
        <dbReference type="EMBL" id="XCD05802.1"/>
    </source>
</evidence>
<dbReference type="EMBL" id="PP511597">
    <property type="protein sequence ID" value="XCD05802.1"/>
    <property type="molecule type" value="Genomic_DNA"/>
</dbReference>
<protein>
    <submittedName>
        <fullName evidence="2">Uncharacterized protein</fullName>
    </submittedName>
</protein>
<accession>A0AAU8B0P8</accession>
<evidence type="ECO:0000256" key="1">
    <source>
        <dbReference type="SAM" id="MobiDB-lite"/>
    </source>
</evidence>
<proteinExistence type="predicted"/>
<reference evidence="2" key="1">
    <citation type="submission" date="2024-03" db="EMBL/GenBank/DDBJ databases">
        <title>Diverse circular DNA viruses in blood, oral, and fecal samples of captive lemurs.</title>
        <authorList>
            <person name="Paietta E.N."/>
            <person name="Kraberger S."/>
            <person name="Lund M.C."/>
            <person name="Custer J.M."/>
            <person name="Vargas K.M."/>
            <person name="Ehmke E.E."/>
            <person name="Yoder A.D."/>
            <person name="Varsani A."/>
        </authorList>
    </citation>
    <scope>NUCLEOTIDE SEQUENCE</scope>
    <source>
        <strain evidence="2">Duke_24SF_91</strain>
    </source>
</reference>
<feature type="region of interest" description="Disordered" evidence="1">
    <location>
        <begin position="1"/>
        <end position="34"/>
    </location>
</feature>
<name>A0AAU8B0P8_9CAUD</name>